<dbReference type="RefSeq" id="WP_322878859.1">
    <property type="nucleotide sequence ID" value="NZ_JAVMIP010000014.1"/>
</dbReference>
<dbReference type="AlphaFoldDB" id="A0AAE4FUI2"/>
<feature type="domain" description="FHA" evidence="1">
    <location>
        <begin position="6"/>
        <end position="59"/>
    </location>
</feature>
<dbReference type="Proteomes" id="UP001268256">
    <property type="component" value="Unassembled WGS sequence"/>
</dbReference>
<organism evidence="2 3">
    <name type="scientific">Pseudocalidococcus azoricus BACA0444</name>
    <dbReference type="NCBI Taxonomy" id="2918990"/>
    <lineage>
        <taxon>Bacteria</taxon>
        <taxon>Bacillati</taxon>
        <taxon>Cyanobacteriota</taxon>
        <taxon>Cyanophyceae</taxon>
        <taxon>Acaryochloridales</taxon>
        <taxon>Thermosynechococcaceae</taxon>
        <taxon>Pseudocalidococcus</taxon>
        <taxon>Pseudocalidococcus azoricus</taxon>
    </lineage>
</organism>
<keyword evidence="3" id="KW-1185">Reference proteome</keyword>
<dbReference type="EMBL" id="JAVMIP010000014">
    <property type="protein sequence ID" value="MDS3861624.1"/>
    <property type="molecule type" value="Genomic_DNA"/>
</dbReference>
<dbReference type="CDD" id="cd00060">
    <property type="entry name" value="FHA"/>
    <property type="match status" value="1"/>
</dbReference>
<evidence type="ECO:0000313" key="2">
    <source>
        <dbReference type="EMBL" id="MDS3861624.1"/>
    </source>
</evidence>
<evidence type="ECO:0000259" key="1">
    <source>
        <dbReference type="PROSITE" id="PS50006"/>
    </source>
</evidence>
<proteinExistence type="predicted"/>
<dbReference type="Gene3D" id="2.60.200.20">
    <property type="match status" value="1"/>
</dbReference>
<dbReference type="InterPro" id="IPR000253">
    <property type="entry name" value="FHA_dom"/>
</dbReference>
<comment type="caution">
    <text evidence="2">The sequence shown here is derived from an EMBL/GenBank/DDBJ whole genome shotgun (WGS) entry which is preliminary data.</text>
</comment>
<reference evidence="3" key="1">
    <citation type="submission" date="2023-07" db="EMBL/GenBank/DDBJ databases">
        <authorList>
            <person name="Luz R."/>
            <person name="Cordeiro R."/>
            <person name="Fonseca A."/>
            <person name="Goncalves V."/>
        </authorList>
    </citation>
    <scope>NUCLEOTIDE SEQUENCE [LARGE SCALE GENOMIC DNA]</scope>
    <source>
        <strain evidence="3">BACA0444</strain>
    </source>
</reference>
<dbReference type="SMART" id="SM00240">
    <property type="entry name" value="FHA"/>
    <property type="match status" value="1"/>
</dbReference>
<dbReference type="Pfam" id="PF00498">
    <property type="entry name" value="FHA"/>
    <property type="match status" value="1"/>
</dbReference>
<protein>
    <submittedName>
        <fullName evidence="2">FHA domain-containing protein</fullName>
    </submittedName>
</protein>
<dbReference type="InterPro" id="IPR008984">
    <property type="entry name" value="SMAD_FHA_dom_sf"/>
</dbReference>
<name>A0AAE4FUI2_9CYAN</name>
<evidence type="ECO:0000313" key="3">
    <source>
        <dbReference type="Proteomes" id="UP001268256"/>
    </source>
</evidence>
<dbReference type="SUPFAM" id="SSF49879">
    <property type="entry name" value="SMAD/FHA domain"/>
    <property type="match status" value="1"/>
</dbReference>
<dbReference type="PROSITE" id="PS50006">
    <property type="entry name" value="FHA_DOMAIN"/>
    <property type="match status" value="1"/>
</dbReference>
<gene>
    <name evidence="2" type="ORF">RIF25_12490</name>
</gene>
<accession>A0AAE4FUI2</accession>
<sequence>MGGISWTIGRSQSCRIVIEDRYASRLHAVINSVMFRHQFLYFVMDKNTVNGTLLNGNNLVYPTLLHDQDVMVMGTTILAFHYPTMFEVKEPRIIKEIQKFSQTISKSIPWPG</sequence>